<dbReference type="RefSeq" id="WP_169898423.1">
    <property type="nucleotide sequence ID" value="NZ_JAAQYP010000037.1"/>
</dbReference>
<reference evidence="2 3" key="1">
    <citation type="journal article" date="2020" name="Front. Microbiol.">
        <title>Genetic Organization of the aprX-lipA2 Operon Affects the Proteolytic Potential of Pseudomonas Species in Milk.</title>
        <authorList>
            <person name="Maier C."/>
            <person name="Huptas C."/>
            <person name="von Neubeck M."/>
            <person name="Scherer S."/>
            <person name="Wenning M."/>
            <person name="Lucking G."/>
        </authorList>
    </citation>
    <scope>NUCLEOTIDE SEQUENCE [LARGE SCALE GENOMIC DNA]</scope>
    <source>
        <strain evidence="2 3">G4779</strain>
    </source>
</reference>
<evidence type="ECO:0000256" key="1">
    <source>
        <dbReference type="SAM" id="MobiDB-lite"/>
    </source>
</evidence>
<protein>
    <submittedName>
        <fullName evidence="2">Uncharacterized protein</fullName>
    </submittedName>
</protein>
<feature type="region of interest" description="Disordered" evidence="1">
    <location>
        <begin position="1"/>
        <end position="45"/>
    </location>
</feature>
<sequence length="119" mass="12991">MTANTTSRDCPYSQEPRFGGNGGNSGNSLEIRGFQPFPPNKKSGNKWEHTIAFQYKGAASLPCLVITVPTKNGVGTNWEQKNTPGGLEFTGAFPLFPLFPHFLNSQEHLISSYQGMVTP</sequence>
<dbReference type="EMBL" id="JAAQYP010000037">
    <property type="protein sequence ID" value="NNA97569.1"/>
    <property type="molecule type" value="Genomic_DNA"/>
</dbReference>
<dbReference type="AlphaFoldDB" id="A0A7Y1MSJ5"/>
<name>A0A7Y1MSJ5_9PSED</name>
<dbReference type="Proteomes" id="UP000542111">
    <property type="component" value="Unassembled WGS sequence"/>
</dbReference>
<accession>A0A7Y1MSJ5</accession>
<organism evidence="2 3">
    <name type="scientific">Pseudomonas gessardii</name>
    <dbReference type="NCBI Taxonomy" id="78544"/>
    <lineage>
        <taxon>Bacteria</taxon>
        <taxon>Pseudomonadati</taxon>
        <taxon>Pseudomonadota</taxon>
        <taxon>Gammaproteobacteria</taxon>
        <taxon>Pseudomonadales</taxon>
        <taxon>Pseudomonadaceae</taxon>
        <taxon>Pseudomonas</taxon>
    </lineage>
</organism>
<evidence type="ECO:0000313" key="2">
    <source>
        <dbReference type="EMBL" id="NNA97569.1"/>
    </source>
</evidence>
<gene>
    <name evidence="2" type="ORF">HBO33_20600</name>
</gene>
<comment type="caution">
    <text evidence="2">The sequence shown here is derived from an EMBL/GenBank/DDBJ whole genome shotgun (WGS) entry which is preliminary data.</text>
</comment>
<evidence type="ECO:0000313" key="3">
    <source>
        <dbReference type="Proteomes" id="UP000542111"/>
    </source>
</evidence>
<proteinExistence type="predicted"/>